<evidence type="ECO:0000313" key="5">
    <source>
        <dbReference type="EMBL" id="KAI9161748.1"/>
    </source>
</evidence>
<accession>A0AAD5IGA7</accession>
<dbReference type="Pfam" id="PF14226">
    <property type="entry name" value="DIOX_N"/>
    <property type="match status" value="1"/>
</dbReference>
<dbReference type="Gene3D" id="2.60.120.330">
    <property type="entry name" value="B-lactam Antibiotic, Isopenicillin N Synthase, Chain"/>
    <property type="match status" value="1"/>
</dbReference>
<evidence type="ECO:0000256" key="3">
    <source>
        <dbReference type="RuleBase" id="RU003682"/>
    </source>
</evidence>
<dbReference type="InterPro" id="IPR044861">
    <property type="entry name" value="IPNS-like_FE2OG_OXY"/>
</dbReference>
<gene>
    <name evidence="5" type="ORF">LWI28_020331</name>
</gene>
<dbReference type="GO" id="GO:0016491">
    <property type="term" value="F:oxidoreductase activity"/>
    <property type="evidence" value="ECO:0007669"/>
    <property type="project" value="UniProtKB-KW"/>
</dbReference>
<evidence type="ECO:0000256" key="1">
    <source>
        <dbReference type="ARBA" id="ARBA00022723"/>
    </source>
</evidence>
<dbReference type="PROSITE" id="PS51471">
    <property type="entry name" value="FE2OG_OXY"/>
    <property type="match status" value="1"/>
</dbReference>
<keyword evidence="3" id="KW-0560">Oxidoreductase</keyword>
<dbReference type="SUPFAM" id="SSF51197">
    <property type="entry name" value="Clavaminate synthase-like"/>
    <property type="match status" value="1"/>
</dbReference>
<keyword evidence="6" id="KW-1185">Reference proteome</keyword>
<sequence length="313" mass="36382">MGSQTMPKIPIVDFSKEELKPGTEAWFLTTKQVCHALEEHGCFIIECKDVSSDLHNTIFDDEKDLFDLPFEVKMKNTSEYPFRGFVSDGSFYESMNIEDAASLESAEKFTNLMWPDGNGRFCENAHKIASIMGRLNEMVIKMVFESYGVEKYFDSHVESIDYILRFSKYTKSEDNVVLPSHIDKSFSTILYQNHVNGLEVQLKDEDWTVFDPSSHSSFIYVAGDVFKAWSNNRIQPCRHRVFKNSDEERYSLGLFAFQKKEIRVPDEFVDDEHPLKYKPFDHLDFLMTHLKQIYAQRANVEFPIEAYCGIQTP</sequence>
<dbReference type="InterPro" id="IPR027443">
    <property type="entry name" value="IPNS-like_sf"/>
</dbReference>
<keyword evidence="2 3" id="KW-0408">Iron</keyword>
<reference evidence="5" key="2">
    <citation type="submission" date="2023-02" db="EMBL/GenBank/DDBJ databases">
        <authorList>
            <person name="Swenson N.G."/>
            <person name="Wegrzyn J.L."/>
            <person name="Mcevoy S.L."/>
        </authorList>
    </citation>
    <scope>NUCLEOTIDE SEQUENCE</scope>
    <source>
        <strain evidence="5">91603</strain>
        <tissue evidence="5">Leaf</tissue>
    </source>
</reference>
<proteinExistence type="inferred from homology"/>
<feature type="domain" description="Fe2OG dioxygenase" evidence="4">
    <location>
        <begin position="159"/>
        <end position="259"/>
    </location>
</feature>
<reference evidence="5" key="1">
    <citation type="journal article" date="2022" name="Plant J.">
        <title>Strategies of tolerance reflected in two North American maple genomes.</title>
        <authorList>
            <person name="McEvoy S.L."/>
            <person name="Sezen U.U."/>
            <person name="Trouern-Trend A."/>
            <person name="McMahon S.M."/>
            <person name="Schaberg P.G."/>
            <person name="Yang J."/>
            <person name="Wegrzyn J.L."/>
            <person name="Swenson N.G."/>
        </authorList>
    </citation>
    <scope>NUCLEOTIDE SEQUENCE</scope>
    <source>
        <strain evidence="5">91603</strain>
    </source>
</reference>
<dbReference type="GO" id="GO:0046872">
    <property type="term" value="F:metal ion binding"/>
    <property type="evidence" value="ECO:0007669"/>
    <property type="project" value="UniProtKB-KW"/>
</dbReference>
<keyword evidence="1 3" id="KW-0479">Metal-binding</keyword>
<organism evidence="5 6">
    <name type="scientific">Acer negundo</name>
    <name type="common">Box elder</name>
    <dbReference type="NCBI Taxonomy" id="4023"/>
    <lineage>
        <taxon>Eukaryota</taxon>
        <taxon>Viridiplantae</taxon>
        <taxon>Streptophyta</taxon>
        <taxon>Embryophyta</taxon>
        <taxon>Tracheophyta</taxon>
        <taxon>Spermatophyta</taxon>
        <taxon>Magnoliopsida</taxon>
        <taxon>eudicotyledons</taxon>
        <taxon>Gunneridae</taxon>
        <taxon>Pentapetalae</taxon>
        <taxon>rosids</taxon>
        <taxon>malvids</taxon>
        <taxon>Sapindales</taxon>
        <taxon>Sapindaceae</taxon>
        <taxon>Hippocastanoideae</taxon>
        <taxon>Acereae</taxon>
        <taxon>Acer</taxon>
    </lineage>
</organism>
<dbReference type="EMBL" id="JAJSOW010000106">
    <property type="protein sequence ID" value="KAI9161748.1"/>
    <property type="molecule type" value="Genomic_DNA"/>
</dbReference>
<name>A0AAD5IGA7_ACENE</name>
<evidence type="ECO:0000313" key="6">
    <source>
        <dbReference type="Proteomes" id="UP001064489"/>
    </source>
</evidence>
<dbReference type="PANTHER" id="PTHR47990">
    <property type="entry name" value="2-OXOGLUTARATE (2OG) AND FE(II)-DEPENDENT OXYGENASE SUPERFAMILY PROTEIN-RELATED"/>
    <property type="match status" value="1"/>
</dbReference>
<dbReference type="InterPro" id="IPR026992">
    <property type="entry name" value="DIOX_N"/>
</dbReference>
<dbReference type="AlphaFoldDB" id="A0AAD5IGA7"/>
<dbReference type="Proteomes" id="UP001064489">
    <property type="component" value="Chromosome 2"/>
</dbReference>
<protein>
    <recommendedName>
        <fullName evidence="4">Fe2OG dioxygenase domain-containing protein</fullName>
    </recommendedName>
</protein>
<dbReference type="InterPro" id="IPR050231">
    <property type="entry name" value="Iron_ascorbate_oxido_reductase"/>
</dbReference>
<evidence type="ECO:0000256" key="2">
    <source>
        <dbReference type="ARBA" id="ARBA00023004"/>
    </source>
</evidence>
<dbReference type="Pfam" id="PF03171">
    <property type="entry name" value="2OG-FeII_Oxy"/>
    <property type="match status" value="1"/>
</dbReference>
<evidence type="ECO:0000259" key="4">
    <source>
        <dbReference type="PROSITE" id="PS51471"/>
    </source>
</evidence>
<comment type="caution">
    <text evidence="5">The sequence shown here is derived from an EMBL/GenBank/DDBJ whole genome shotgun (WGS) entry which is preliminary data.</text>
</comment>
<dbReference type="InterPro" id="IPR005123">
    <property type="entry name" value="Oxoglu/Fe-dep_dioxygenase_dom"/>
</dbReference>
<comment type="similarity">
    <text evidence="3">Belongs to the iron/ascorbate-dependent oxidoreductase family.</text>
</comment>